<evidence type="ECO:0000256" key="3">
    <source>
        <dbReference type="RuleBase" id="RU003616"/>
    </source>
</evidence>
<dbReference type="SUPFAM" id="SSF49764">
    <property type="entry name" value="HSP20-like chaperones"/>
    <property type="match status" value="1"/>
</dbReference>
<evidence type="ECO:0000313" key="5">
    <source>
        <dbReference type="EMBL" id="KAK0470243.1"/>
    </source>
</evidence>
<dbReference type="RefSeq" id="XP_060340036.1">
    <property type="nucleotide sequence ID" value="XM_060476348.1"/>
</dbReference>
<organism evidence="5 6">
    <name type="scientific">Armillaria tabescens</name>
    <name type="common">Ringless honey mushroom</name>
    <name type="synonym">Agaricus tabescens</name>
    <dbReference type="NCBI Taxonomy" id="1929756"/>
    <lineage>
        <taxon>Eukaryota</taxon>
        <taxon>Fungi</taxon>
        <taxon>Dikarya</taxon>
        <taxon>Basidiomycota</taxon>
        <taxon>Agaricomycotina</taxon>
        <taxon>Agaricomycetes</taxon>
        <taxon>Agaricomycetidae</taxon>
        <taxon>Agaricales</taxon>
        <taxon>Marasmiineae</taxon>
        <taxon>Physalacriaceae</taxon>
        <taxon>Desarmillaria</taxon>
    </lineage>
</organism>
<dbReference type="PROSITE" id="PS01031">
    <property type="entry name" value="SHSP"/>
    <property type="match status" value="1"/>
</dbReference>
<name>A0AA39NRL8_ARMTA</name>
<gene>
    <name evidence="5" type="ORF">EV420DRAFT_1634682</name>
</gene>
<accession>A0AA39NRL8</accession>
<evidence type="ECO:0000259" key="4">
    <source>
        <dbReference type="PROSITE" id="PS01031"/>
    </source>
</evidence>
<dbReference type="AlphaFoldDB" id="A0AA39NRL8"/>
<evidence type="ECO:0000313" key="6">
    <source>
        <dbReference type="Proteomes" id="UP001175211"/>
    </source>
</evidence>
<evidence type="ECO:0000256" key="1">
    <source>
        <dbReference type="ARBA" id="ARBA00023016"/>
    </source>
</evidence>
<keyword evidence="1" id="KW-0346">Stress response</keyword>
<dbReference type="GeneID" id="85359896"/>
<dbReference type="PANTHER" id="PTHR11527">
    <property type="entry name" value="HEAT-SHOCK PROTEIN 20 FAMILY MEMBER"/>
    <property type="match status" value="1"/>
</dbReference>
<dbReference type="Proteomes" id="UP001175211">
    <property type="component" value="Unassembled WGS sequence"/>
</dbReference>
<reference evidence="5" key="1">
    <citation type="submission" date="2023-06" db="EMBL/GenBank/DDBJ databases">
        <authorList>
            <consortium name="Lawrence Berkeley National Laboratory"/>
            <person name="Ahrendt S."/>
            <person name="Sahu N."/>
            <person name="Indic B."/>
            <person name="Wong-Bajracharya J."/>
            <person name="Merenyi Z."/>
            <person name="Ke H.-M."/>
            <person name="Monk M."/>
            <person name="Kocsube S."/>
            <person name="Drula E."/>
            <person name="Lipzen A."/>
            <person name="Balint B."/>
            <person name="Henrissat B."/>
            <person name="Andreopoulos B."/>
            <person name="Martin F.M."/>
            <person name="Harder C.B."/>
            <person name="Rigling D."/>
            <person name="Ford K.L."/>
            <person name="Foster G.D."/>
            <person name="Pangilinan J."/>
            <person name="Papanicolaou A."/>
            <person name="Barry K."/>
            <person name="LaButti K."/>
            <person name="Viragh M."/>
            <person name="Koriabine M."/>
            <person name="Yan M."/>
            <person name="Riley R."/>
            <person name="Champramary S."/>
            <person name="Plett K.L."/>
            <person name="Tsai I.J."/>
            <person name="Slot J."/>
            <person name="Sipos G."/>
            <person name="Plett J."/>
            <person name="Nagy L.G."/>
            <person name="Grigoriev I.V."/>
        </authorList>
    </citation>
    <scope>NUCLEOTIDE SEQUENCE</scope>
    <source>
        <strain evidence="5">CCBAS 213</strain>
    </source>
</reference>
<dbReference type="InterPro" id="IPR008978">
    <property type="entry name" value="HSP20-like_chaperone"/>
</dbReference>
<dbReference type="EMBL" id="JAUEPS010000001">
    <property type="protein sequence ID" value="KAK0470243.1"/>
    <property type="molecule type" value="Genomic_DNA"/>
</dbReference>
<evidence type="ECO:0000256" key="2">
    <source>
        <dbReference type="PROSITE-ProRule" id="PRU00285"/>
    </source>
</evidence>
<protein>
    <submittedName>
        <fullName evidence="5">HSP20-like chaperone</fullName>
    </submittedName>
</protein>
<keyword evidence="6" id="KW-1185">Reference proteome</keyword>
<dbReference type="CDD" id="cd06464">
    <property type="entry name" value="ACD_sHsps-like"/>
    <property type="match status" value="1"/>
</dbReference>
<comment type="similarity">
    <text evidence="2 3">Belongs to the small heat shock protein (HSP20) family.</text>
</comment>
<dbReference type="InterPro" id="IPR002068">
    <property type="entry name" value="A-crystallin/Hsp20_dom"/>
</dbReference>
<proteinExistence type="inferred from homology"/>
<dbReference type="Gene3D" id="2.60.40.790">
    <property type="match status" value="1"/>
</dbReference>
<dbReference type="Pfam" id="PF00011">
    <property type="entry name" value="HSP20"/>
    <property type="match status" value="1"/>
</dbReference>
<dbReference type="InterPro" id="IPR031107">
    <property type="entry name" value="Small_HSP"/>
</dbReference>
<sequence>MSSTSFFAYFSQAIPRPTEDTWMPDMDFRQDTTTNTVTATFDLPGLKKTDIGIFLCNDVLKIDGEVPVRKERGHIVRGQKEGRFSASMCVPWGLQEGHVKASLEDGVLTVTFPMWVVPEPVMKQIMIS</sequence>
<feature type="domain" description="SHSP" evidence="4">
    <location>
        <begin position="17"/>
        <end position="128"/>
    </location>
</feature>
<comment type="caution">
    <text evidence="5">The sequence shown here is derived from an EMBL/GenBank/DDBJ whole genome shotgun (WGS) entry which is preliminary data.</text>
</comment>